<name>A0ABP3YI78_9BACT</name>
<sequence>MTTSKKTMTYWLAGLASGLAAGYFLYQNREKIGPQKDKLVKLLGELQKTSEDIGKKLKAAGLESLEKGLEKGKVLAKNAGEHIN</sequence>
<keyword evidence="1" id="KW-0812">Transmembrane</keyword>
<proteinExistence type="predicted"/>
<evidence type="ECO:0000256" key="1">
    <source>
        <dbReference type="SAM" id="Phobius"/>
    </source>
</evidence>
<gene>
    <name evidence="2" type="ORF">GCM10009119_42690</name>
</gene>
<comment type="caution">
    <text evidence="2">The sequence shown here is derived from an EMBL/GenBank/DDBJ whole genome shotgun (WGS) entry which is preliminary data.</text>
</comment>
<evidence type="ECO:0008006" key="4">
    <source>
        <dbReference type="Google" id="ProtNLM"/>
    </source>
</evidence>
<dbReference type="RefSeq" id="WP_343855129.1">
    <property type="nucleotide sequence ID" value="NZ_BAAAFI010000049.1"/>
</dbReference>
<keyword evidence="3" id="KW-1185">Reference proteome</keyword>
<dbReference type="Proteomes" id="UP001500469">
    <property type="component" value="Unassembled WGS sequence"/>
</dbReference>
<protein>
    <recommendedName>
        <fullName evidence="4">YtxH-like protein</fullName>
    </recommendedName>
</protein>
<keyword evidence="1" id="KW-1133">Transmembrane helix</keyword>
<evidence type="ECO:0000313" key="2">
    <source>
        <dbReference type="EMBL" id="GAA0881299.1"/>
    </source>
</evidence>
<dbReference type="EMBL" id="BAAAFI010000049">
    <property type="protein sequence ID" value="GAA0881299.1"/>
    <property type="molecule type" value="Genomic_DNA"/>
</dbReference>
<reference evidence="3" key="1">
    <citation type="journal article" date="2019" name="Int. J. Syst. Evol. Microbiol.">
        <title>The Global Catalogue of Microorganisms (GCM) 10K type strain sequencing project: providing services to taxonomists for standard genome sequencing and annotation.</title>
        <authorList>
            <consortium name="The Broad Institute Genomics Platform"/>
            <consortium name="The Broad Institute Genome Sequencing Center for Infectious Disease"/>
            <person name="Wu L."/>
            <person name="Ma J."/>
        </authorList>
    </citation>
    <scope>NUCLEOTIDE SEQUENCE [LARGE SCALE GENOMIC DNA]</scope>
    <source>
        <strain evidence="3">JCM 16112</strain>
    </source>
</reference>
<feature type="transmembrane region" description="Helical" evidence="1">
    <location>
        <begin position="7"/>
        <end position="26"/>
    </location>
</feature>
<evidence type="ECO:0000313" key="3">
    <source>
        <dbReference type="Proteomes" id="UP001500469"/>
    </source>
</evidence>
<organism evidence="2 3">
    <name type="scientific">Algoriphagus jejuensis</name>
    <dbReference type="NCBI Taxonomy" id="419934"/>
    <lineage>
        <taxon>Bacteria</taxon>
        <taxon>Pseudomonadati</taxon>
        <taxon>Bacteroidota</taxon>
        <taxon>Cytophagia</taxon>
        <taxon>Cytophagales</taxon>
        <taxon>Cyclobacteriaceae</taxon>
        <taxon>Algoriphagus</taxon>
    </lineage>
</organism>
<keyword evidence="1" id="KW-0472">Membrane</keyword>
<accession>A0ABP3YI78</accession>